<dbReference type="Proteomes" id="UP001195483">
    <property type="component" value="Unassembled WGS sequence"/>
</dbReference>
<feature type="compositionally biased region" description="Polar residues" evidence="1">
    <location>
        <begin position="677"/>
        <end position="686"/>
    </location>
</feature>
<evidence type="ECO:0000256" key="3">
    <source>
        <dbReference type="SAM" id="SignalP"/>
    </source>
</evidence>
<accession>A0AAE0SP65</accession>
<feature type="compositionally biased region" description="Basic residues" evidence="1">
    <location>
        <begin position="762"/>
        <end position="778"/>
    </location>
</feature>
<feature type="transmembrane region" description="Helical" evidence="2">
    <location>
        <begin position="603"/>
        <end position="626"/>
    </location>
</feature>
<evidence type="ECO:0000256" key="2">
    <source>
        <dbReference type="SAM" id="Phobius"/>
    </source>
</evidence>
<feature type="chain" id="PRO_5042119694" description="CUB domain-containing protein" evidence="3">
    <location>
        <begin position="22"/>
        <end position="1050"/>
    </location>
</feature>
<evidence type="ECO:0000313" key="4">
    <source>
        <dbReference type="EMBL" id="KAK3595058.1"/>
    </source>
</evidence>
<feature type="compositionally biased region" description="Polar residues" evidence="1">
    <location>
        <begin position="865"/>
        <end position="880"/>
    </location>
</feature>
<keyword evidence="2" id="KW-1133">Transmembrane helix</keyword>
<comment type="caution">
    <text evidence="4">The sequence shown here is derived from an EMBL/GenBank/DDBJ whole genome shotgun (WGS) entry which is preliminary data.</text>
</comment>
<keyword evidence="5" id="KW-1185">Reference proteome</keyword>
<keyword evidence="2" id="KW-0472">Membrane</keyword>
<keyword evidence="3" id="KW-0732">Signal</keyword>
<reference evidence="4" key="3">
    <citation type="submission" date="2023-05" db="EMBL/GenBank/DDBJ databases">
        <authorList>
            <person name="Smith C.H."/>
        </authorList>
    </citation>
    <scope>NUCLEOTIDE SEQUENCE</scope>
    <source>
        <strain evidence="4">CHS0354</strain>
        <tissue evidence="4">Mantle</tissue>
    </source>
</reference>
<feature type="signal peptide" evidence="3">
    <location>
        <begin position="1"/>
        <end position="21"/>
    </location>
</feature>
<keyword evidence="2" id="KW-0812">Transmembrane</keyword>
<protein>
    <recommendedName>
        <fullName evidence="6">CUB domain-containing protein</fullName>
    </recommendedName>
</protein>
<evidence type="ECO:0000256" key="1">
    <source>
        <dbReference type="SAM" id="MobiDB-lite"/>
    </source>
</evidence>
<gene>
    <name evidence="4" type="ORF">CHS0354_002344</name>
</gene>
<organism evidence="4 5">
    <name type="scientific">Potamilus streckersoni</name>
    <dbReference type="NCBI Taxonomy" id="2493646"/>
    <lineage>
        <taxon>Eukaryota</taxon>
        <taxon>Metazoa</taxon>
        <taxon>Spiralia</taxon>
        <taxon>Lophotrochozoa</taxon>
        <taxon>Mollusca</taxon>
        <taxon>Bivalvia</taxon>
        <taxon>Autobranchia</taxon>
        <taxon>Heteroconchia</taxon>
        <taxon>Palaeoheterodonta</taxon>
        <taxon>Unionida</taxon>
        <taxon>Unionoidea</taxon>
        <taxon>Unionidae</taxon>
        <taxon>Ambleminae</taxon>
        <taxon>Lampsilini</taxon>
        <taxon>Potamilus</taxon>
    </lineage>
</organism>
<sequence>MGPDFIVGRVLFLSAISVLLAQSVNTRIFEECYGNTIDNFLTAKCDTGHVISIISLKAIAKRRDTGCPQEETLYTPLPSDSCCRYNDSDCGDIYLGDGLRHYFSCNGRQSCIGIPIAWMDTPCKSGEYLIKTNYMRMEYECISSSGAVGMTNNTRITDDEIHVWNPNYPDGNSFSPGSTVTCSVESSCRTRIVVTAIFLKFIEVSGVCGQQMVIEDGTNKTEVTCKSNNNYSISDLYTSSSHFIKINVINSVASNQDWRFWFKFKGVQNDSQITLGCGSQSRDTAQNPSPGECTSWSTTPTLPTNPAPQTNSIIDQTPNSNTTCPGKLQDSYLKPSCGSFEVIAVDDLFVGSKPAASNCPASLDIGVYNETVKQQCCTKNESDCITQYLGASRLSFFLSCNGRSRCDNSMPQTDTQPTACSAGGLYLANSNYMIMTYHCINSGNITQVGQDNSINRDPVYVSNDDFPSETNKSGINKTCSIQAECGTKIRVVLVYLSLKSKGACQQKITFTEEDGNQISIDCDSNAESEVKELFYSNTSFLLMTFSNKLSSAGGKFWIEFSSLKKKFLTVSCGMEHSPRSTCLQTTPVTTSKTRGDPNDSTTMIAILVPLGFVVIIAIVVCILCFCREKISHRCCGGQKSTVHPESVESIFDIPVPEQKIAPIATTFKGDKKKSLKTPETSHSFSSPKEEEAEGSTVMAKPQLRKYASEMHLLKDNGQKPPIQKKSFSSLHEKRSQLPAIFGKADYAVDAGLLKDEKAAQKERKRRRKEKKRKRRESRRRLLEEEQHINKMGYDGYAPNGSLTGPFRVAGHVANAFHPPVMRPYYLESGQENYYIPGHSMYDPQLPIGGSIYNYPVSQCQNFQNLPVNGTGSARSTSTPNPADGSTRDPYIQPSSMTGSFRGTPVHPNSMTGSFRSPPVQPSMSGSFRLPPIQTRPANGYNDEPISMGGSFHGGQIPMDRTLRDSRSLRRHPSAMLFSQRAGESPIIYHPGQFEGQGSMYEPYKNPAVSRWRRAVVFASCTQMGGTTLEIGSVDNPNEREVNIVNDDSVV</sequence>
<dbReference type="AlphaFoldDB" id="A0AAE0SP65"/>
<feature type="region of interest" description="Disordered" evidence="1">
    <location>
        <begin position="671"/>
        <end position="698"/>
    </location>
</feature>
<feature type="region of interest" description="Disordered" evidence="1">
    <location>
        <begin position="278"/>
        <end position="302"/>
    </location>
</feature>
<evidence type="ECO:0008006" key="6">
    <source>
        <dbReference type="Google" id="ProtNLM"/>
    </source>
</evidence>
<reference evidence="4" key="2">
    <citation type="journal article" date="2021" name="Genome Biol. Evol.">
        <title>Developing a high-quality reference genome for a parasitic bivalve with doubly uniparental inheritance (Bivalvia: Unionida).</title>
        <authorList>
            <person name="Smith C.H."/>
        </authorList>
    </citation>
    <scope>NUCLEOTIDE SEQUENCE</scope>
    <source>
        <strain evidence="4">CHS0354</strain>
        <tissue evidence="4">Mantle</tissue>
    </source>
</reference>
<name>A0AAE0SP65_9BIVA</name>
<dbReference type="CDD" id="cd22823">
    <property type="entry name" value="Gal_Rha_Lectin"/>
    <property type="match status" value="1"/>
</dbReference>
<reference evidence="4" key="1">
    <citation type="journal article" date="2021" name="Genome Biol. Evol.">
        <title>A High-Quality Reference Genome for a Parasitic Bivalve with Doubly Uniparental Inheritance (Bivalvia: Unionida).</title>
        <authorList>
            <person name="Smith C.H."/>
        </authorList>
    </citation>
    <scope>NUCLEOTIDE SEQUENCE</scope>
    <source>
        <strain evidence="4">CHS0354</strain>
    </source>
</reference>
<evidence type="ECO:0000313" key="5">
    <source>
        <dbReference type="Proteomes" id="UP001195483"/>
    </source>
</evidence>
<feature type="region of interest" description="Disordered" evidence="1">
    <location>
        <begin position="758"/>
        <end position="783"/>
    </location>
</feature>
<dbReference type="EMBL" id="JAEAOA010000200">
    <property type="protein sequence ID" value="KAK3595058.1"/>
    <property type="molecule type" value="Genomic_DNA"/>
</dbReference>
<feature type="region of interest" description="Disordered" evidence="1">
    <location>
        <begin position="865"/>
        <end position="888"/>
    </location>
</feature>
<proteinExistence type="predicted"/>